<evidence type="ECO:0000256" key="3">
    <source>
        <dbReference type="ARBA" id="ARBA00022723"/>
    </source>
</evidence>
<keyword evidence="3 7" id="KW-0479">Metal-binding</keyword>
<feature type="region of interest" description="Disordered" evidence="8">
    <location>
        <begin position="1018"/>
        <end position="1045"/>
    </location>
</feature>
<evidence type="ECO:0000256" key="1">
    <source>
        <dbReference type="ARBA" id="ARBA00004496"/>
    </source>
</evidence>
<gene>
    <name evidence="11" type="ORF">K466DRAFT_305669</name>
</gene>
<feature type="zinc finger region" description="C3H1-type" evidence="7">
    <location>
        <begin position="58"/>
        <end position="86"/>
    </location>
</feature>
<dbReference type="PANTHER" id="PTHR10887">
    <property type="entry name" value="DNA2/NAM7 HELICASE FAMILY"/>
    <property type="match status" value="1"/>
</dbReference>
<dbReference type="InterPro" id="IPR000571">
    <property type="entry name" value="Znf_CCCH"/>
</dbReference>
<evidence type="ECO:0000256" key="2">
    <source>
        <dbReference type="ARBA" id="ARBA00022490"/>
    </source>
</evidence>
<evidence type="ECO:0000256" key="7">
    <source>
        <dbReference type="PROSITE-ProRule" id="PRU00723"/>
    </source>
</evidence>
<dbReference type="GO" id="GO:0002376">
    <property type="term" value="P:immune system process"/>
    <property type="evidence" value="ECO:0007669"/>
    <property type="project" value="UniProtKB-KW"/>
</dbReference>
<dbReference type="CDD" id="cd06008">
    <property type="entry name" value="NF-X1-zinc-finger"/>
    <property type="match status" value="1"/>
</dbReference>
<dbReference type="Pfam" id="PF13086">
    <property type="entry name" value="AAA_11"/>
    <property type="match status" value="2"/>
</dbReference>
<accession>A0A5C3PQB0</accession>
<feature type="domain" description="RZ-type" evidence="10">
    <location>
        <begin position="2321"/>
        <end position="2394"/>
    </location>
</feature>
<proteinExistence type="predicted"/>
<evidence type="ECO:0000313" key="11">
    <source>
        <dbReference type="EMBL" id="TFK91601.1"/>
    </source>
</evidence>
<evidence type="ECO:0000256" key="8">
    <source>
        <dbReference type="SAM" id="MobiDB-lite"/>
    </source>
</evidence>
<evidence type="ECO:0000256" key="6">
    <source>
        <dbReference type="ARBA" id="ARBA00022859"/>
    </source>
</evidence>
<dbReference type="InterPro" id="IPR047187">
    <property type="entry name" value="SF1_C_Upf1"/>
</dbReference>
<evidence type="ECO:0000256" key="5">
    <source>
        <dbReference type="ARBA" id="ARBA00022833"/>
    </source>
</evidence>
<dbReference type="GO" id="GO:0016787">
    <property type="term" value="F:hydrolase activity"/>
    <property type="evidence" value="ECO:0007669"/>
    <property type="project" value="UniProtKB-KW"/>
</dbReference>
<feature type="zinc finger region" description="C3H1-type" evidence="7">
    <location>
        <begin position="1"/>
        <end position="25"/>
    </location>
</feature>
<evidence type="ECO:0000259" key="10">
    <source>
        <dbReference type="PROSITE" id="PS51981"/>
    </source>
</evidence>
<feature type="compositionally biased region" description="Gly residues" evidence="8">
    <location>
        <begin position="38"/>
        <end position="53"/>
    </location>
</feature>
<dbReference type="InterPro" id="IPR041677">
    <property type="entry name" value="DNA2/NAM7_AAA_11"/>
</dbReference>
<keyword evidence="5 7" id="KW-0862">Zinc</keyword>
<dbReference type="GO" id="GO:0005737">
    <property type="term" value="C:cytoplasm"/>
    <property type="evidence" value="ECO:0007669"/>
    <property type="project" value="UniProtKB-SubCell"/>
</dbReference>
<feature type="domain" description="C3H1-type" evidence="9">
    <location>
        <begin position="1"/>
        <end position="25"/>
    </location>
</feature>
<dbReference type="STRING" id="1314778.A0A5C3PQB0"/>
<reference evidence="11 12" key="1">
    <citation type="journal article" date="2019" name="Nat. Ecol. Evol.">
        <title>Megaphylogeny resolves global patterns of mushroom evolution.</title>
        <authorList>
            <person name="Varga T."/>
            <person name="Krizsan K."/>
            <person name="Foldi C."/>
            <person name="Dima B."/>
            <person name="Sanchez-Garcia M."/>
            <person name="Sanchez-Ramirez S."/>
            <person name="Szollosi G.J."/>
            <person name="Szarkandi J.G."/>
            <person name="Papp V."/>
            <person name="Albert L."/>
            <person name="Andreopoulos W."/>
            <person name="Angelini C."/>
            <person name="Antonin V."/>
            <person name="Barry K.W."/>
            <person name="Bougher N.L."/>
            <person name="Buchanan P."/>
            <person name="Buyck B."/>
            <person name="Bense V."/>
            <person name="Catcheside P."/>
            <person name="Chovatia M."/>
            <person name="Cooper J."/>
            <person name="Damon W."/>
            <person name="Desjardin D."/>
            <person name="Finy P."/>
            <person name="Geml J."/>
            <person name="Haridas S."/>
            <person name="Hughes K."/>
            <person name="Justo A."/>
            <person name="Karasinski D."/>
            <person name="Kautmanova I."/>
            <person name="Kiss B."/>
            <person name="Kocsube S."/>
            <person name="Kotiranta H."/>
            <person name="LaButti K.M."/>
            <person name="Lechner B.E."/>
            <person name="Liimatainen K."/>
            <person name="Lipzen A."/>
            <person name="Lukacs Z."/>
            <person name="Mihaltcheva S."/>
            <person name="Morgado L.N."/>
            <person name="Niskanen T."/>
            <person name="Noordeloos M.E."/>
            <person name="Ohm R.A."/>
            <person name="Ortiz-Santana B."/>
            <person name="Ovrebo C."/>
            <person name="Racz N."/>
            <person name="Riley R."/>
            <person name="Savchenko A."/>
            <person name="Shiryaev A."/>
            <person name="Soop K."/>
            <person name="Spirin V."/>
            <person name="Szebenyi C."/>
            <person name="Tomsovsky M."/>
            <person name="Tulloss R.E."/>
            <person name="Uehling J."/>
            <person name="Grigoriev I.V."/>
            <person name="Vagvolgyi C."/>
            <person name="Papp T."/>
            <person name="Martin F.M."/>
            <person name="Miettinen O."/>
            <person name="Hibbett D.S."/>
            <person name="Nagy L.G."/>
        </authorList>
    </citation>
    <scope>NUCLEOTIDE SEQUENCE [LARGE SCALE GENOMIC DNA]</scope>
    <source>
        <strain evidence="11 12">HHB13444</strain>
    </source>
</reference>
<keyword evidence="12" id="KW-1185">Reference proteome</keyword>
<keyword evidence="2" id="KW-0963">Cytoplasm</keyword>
<dbReference type="InterPro" id="IPR046439">
    <property type="entry name" value="ZF_RZ_dom"/>
</dbReference>
<dbReference type="InterPro" id="IPR027417">
    <property type="entry name" value="P-loop_NTPase"/>
</dbReference>
<dbReference type="CDD" id="cd18808">
    <property type="entry name" value="SF1_C_Upf1"/>
    <property type="match status" value="1"/>
</dbReference>
<dbReference type="GO" id="GO:0004386">
    <property type="term" value="F:helicase activity"/>
    <property type="evidence" value="ECO:0007669"/>
    <property type="project" value="InterPro"/>
</dbReference>
<dbReference type="Pfam" id="PF13087">
    <property type="entry name" value="AAA_12"/>
    <property type="match status" value="1"/>
</dbReference>
<dbReference type="GO" id="GO:0008270">
    <property type="term" value="F:zinc ion binding"/>
    <property type="evidence" value="ECO:0007669"/>
    <property type="project" value="UniProtKB-KW"/>
</dbReference>
<dbReference type="SMART" id="SM00356">
    <property type="entry name" value="ZnF_C3H1"/>
    <property type="match status" value="2"/>
</dbReference>
<evidence type="ECO:0000256" key="4">
    <source>
        <dbReference type="ARBA" id="ARBA00022771"/>
    </source>
</evidence>
<feature type="compositionally biased region" description="Acidic residues" evidence="8">
    <location>
        <begin position="1033"/>
        <end position="1045"/>
    </location>
</feature>
<dbReference type="PANTHER" id="PTHR10887:SF445">
    <property type="entry name" value="NFX1-TYPE ZINC FINGER-CONTAINING PROTEIN 1"/>
    <property type="match status" value="1"/>
</dbReference>
<protein>
    <submittedName>
        <fullName evidence="11">P-loop containing nucleoside triphosphate hydrolase protein</fullName>
    </submittedName>
</protein>
<keyword evidence="4 7" id="KW-0863">Zinc-finger</keyword>
<feature type="region of interest" description="Disordered" evidence="8">
    <location>
        <begin position="1070"/>
        <end position="1111"/>
    </location>
</feature>
<organism evidence="11 12">
    <name type="scientific">Polyporus arcularius HHB13444</name>
    <dbReference type="NCBI Taxonomy" id="1314778"/>
    <lineage>
        <taxon>Eukaryota</taxon>
        <taxon>Fungi</taxon>
        <taxon>Dikarya</taxon>
        <taxon>Basidiomycota</taxon>
        <taxon>Agaricomycotina</taxon>
        <taxon>Agaricomycetes</taxon>
        <taxon>Polyporales</taxon>
        <taxon>Polyporaceae</taxon>
        <taxon>Polyporus</taxon>
    </lineage>
</organism>
<dbReference type="Proteomes" id="UP000308197">
    <property type="component" value="Unassembled WGS sequence"/>
</dbReference>
<keyword evidence="11" id="KW-0378">Hydrolase</keyword>
<dbReference type="InterPro" id="IPR045055">
    <property type="entry name" value="DNA2/NAM7-like"/>
</dbReference>
<dbReference type="PROSITE" id="PS50103">
    <property type="entry name" value="ZF_C3H1"/>
    <property type="match status" value="2"/>
</dbReference>
<feature type="region of interest" description="Disordered" evidence="8">
    <location>
        <begin position="25"/>
        <end position="54"/>
    </location>
</feature>
<feature type="domain" description="C3H1-type" evidence="9">
    <location>
        <begin position="58"/>
        <end position="86"/>
    </location>
</feature>
<name>A0A5C3PQB0_9APHY</name>
<keyword evidence="6" id="KW-0391">Immunity</keyword>
<dbReference type="GO" id="GO:0031048">
    <property type="term" value="P:regulatory ncRNA-mediated heterochromatin formation"/>
    <property type="evidence" value="ECO:0007669"/>
    <property type="project" value="TreeGrafter"/>
</dbReference>
<feature type="compositionally biased region" description="Low complexity" evidence="8">
    <location>
        <begin position="1080"/>
        <end position="1097"/>
    </location>
</feature>
<feature type="compositionally biased region" description="Acidic residues" evidence="8">
    <location>
        <begin position="1728"/>
        <end position="1737"/>
    </location>
</feature>
<dbReference type="SUPFAM" id="SSF52540">
    <property type="entry name" value="P-loop containing nucleoside triphosphate hydrolases"/>
    <property type="match status" value="1"/>
</dbReference>
<dbReference type="PROSITE" id="PS51981">
    <property type="entry name" value="ZF_RZ"/>
    <property type="match status" value="1"/>
</dbReference>
<dbReference type="GO" id="GO:0031380">
    <property type="term" value="C:nuclear RNA-directed RNA polymerase complex"/>
    <property type="evidence" value="ECO:0007669"/>
    <property type="project" value="TreeGrafter"/>
</dbReference>
<evidence type="ECO:0000259" key="9">
    <source>
        <dbReference type="PROSITE" id="PS50103"/>
    </source>
</evidence>
<dbReference type="InParanoid" id="A0A5C3PQB0"/>
<dbReference type="EMBL" id="ML211016">
    <property type="protein sequence ID" value="TFK91601.1"/>
    <property type="molecule type" value="Genomic_DNA"/>
</dbReference>
<dbReference type="Gene3D" id="3.40.50.300">
    <property type="entry name" value="P-loop containing nucleotide triphosphate hydrolases"/>
    <property type="match status" value="3"/>
</dbReference>
<feature type="region of interest" description="Disordered" evidence="8">
    <location>
        <begin position="1723"/>
        <end position="1744"/>
    </location>
</feature>
<evidence type="ECO:0000313" key="12">
    <source>
        <dbReference type="Proteomes" id="UP000308197"/>
    </source>
</evidence>
<dbReference type="InterPro" id="IPR041679">
    <property type="entry name" value="DNA2/NAM7-like_C"/>
</dbReference>
<sequence>MPRCRYYGTPGGCYRADCRFRHVEGPTSSPDGASYGSPQGGGHRGFQRGGGPLSAGPRAPNGVCNFYYNRGFCSRGSECRFRHEGPSHGLTQPSTSTSTSTPNSSIANLASFLTPAALARIQGAGTDGFFTSPGDMKPSEVNYHVRRFLVDDYRFRFAADVYGFVALMSNASSGNASWSPEDGQLFLSTVGSENGLLRIGDILSWNDVALRPRAKTCLSFGRGYIPLLRYLSSEYVVKSITSKTVNSLYSLIMEHFDRFSEIIRSCLDDAFSTYKSFKEPGQADLMGSSVVSSIAQVLFEYITRFKNAVATHPTLLDLVKDLHEWTETWIAGISSTPVTFEDLIADAPQQARHFVIERLRALVGRLVAIVDRKHRDNERAKQPIRTMISFPSSSNEGVLAALHNSYEGPGELRPGGPRHDNDFVNISDVQIGPTHEELTSPHQPFLPANMYGAPHPLPSESMEQLLDIQFRLLREELTASLRTSAQNVLSDLREKDRRTQLDELLKKQGGKYRGHASGSDTVLFNVYTNAEFLTIAPSQRGLTVGMSLDAPPGRARAPQAKSRVTFWESMSSKRLMQGGLIALVWQHGTTTEVHLGTVASALKDLTDSAKQTPDRVNIRLSFFSPEVELRILQELRIPITERRSTKLLIEATVMFESIRPFLEALRVDPENVPFARYLVHRPSVFYRTLQISPPAYARLPGFAFQLSSLFPPEAGVEDLKLVVSDPASIENARDMLKRSSRLDPSQADAMVDTLVRELSLIQGSAIARWSKSNSNSRCPSDACTISPPGTGKSYTGVELLRVLIANGAGPILMIAFTNHALDHMLRSVLDAQITNKIVRLGSRSADERIAEFSIEHVEMVAGKSRLNHAFYEYRRALRDVEDEIKKFMEGFFKTDVDTEDIVRYLMFDSPMLLESIQDPPAWISAIQEATEEQEGWHVAGADGKDAGERDDSLYGFWVRGGDIEFLHNVRYDMRHRQTTAAQQRAVHPGSANRFEALSSEALDEPQDISLQTVMAEGPTGEEGAEAAARDAESDSDSDDFVSVDASPEEEWLNDAILLDLDDPDSIEAADEQQLQPRLQPASSSPPAVPAAAMYAPESSPPTSFHAAPRSGDIRPDDFVDLLQFFAAYGYSDVPTVPVASRPIHELLGEIDAWSMSATERRLLHNSWSDEVRITSQETQTQEFRRLHEKHARAAQEYQEGQAEIRKQLLRNVDIIGCTTTGAAKLTALLKGIGPKVLLIEEAGQVLEAHVLGSLVPSIQHMVLIGDPLQLRPTLNNYSLSMDHPHGKMIYKFDMSLMERLSSSGMAMSQINVQRRMRPEIADLVRMTLYPRLEDHDLVKNYPHIQGMAKDVFFFTHDHKENGGEDDFVSKYNQFEVDMIKDLVLYLLRQGPYSAEGDIVVLCAYLGQLSRLRDALSNEVAVVLDERDQAELDDRNAETEDVTQSNSAFERVKVSRRVLLRTIDNFQGEEAKIVILSLVRNSGGAEEDEVQGHGSKGRVNIGFLRSENRTNVALSRAREGMYIFGNATNLSARSKMWREVVDELRKRECLGTSLPVACHRHPQTVEQVSKPGQLSRIAPDGGCLLQCDTRLNCGHLCPYKCHSDDPRHVSVSCVQRCTRLCPYGHPCTKQCAEPCDQCYIEVADVPLPCGHIAPKISCYQRDDLDQVICSVQVQKSLPGCEHKATMRCSDNPRHYACRAVCSGIMSCCGRRCKAQCHQCQSLSAAPEVPPDENDEENEVNNNEEPQRKRLNHVGHPCQRTLFCGHLCGKQCSANHECTVACKEACRQVCAHARCRNYCSVPCAPCQESCTWRCLHYTCPLPCGTICARLPCDKRCEQVLPCGHRCPSVCGEDCSIQICPTCAPDDNVVVDLVMGRTLADLDVESDSLDELTITLPNCRHVFTIETLDGVCELNNYYRRDAKGDKWVGLEAPPPGFKQPPACPTCRGAITAPRYGRVFKRADLDILENNVAFHMSKSLGAVRVKLDAISKPQLDTAVKDLASKIAAAPLTLSTKELKSLQRSHTGLLQAKRVIPFTLQDIDPLNAKLHGLPNDEAKAWKKIVLPLFNAYKDTATVSQTRSAHSHAWEASFAYLYQKEVDDIVANPVTAPRNPHEYAMRAARLRVGQPPPRADKRFLVESFWTTVNIRLTLVELLGVWLGRISERPEKAPATRLRGDPPVNRYPPANRRIWATYTSFLLRSCAADAELALQITQESESHRQEASTVLLIMRVEMEQFRFNVQMMRQTHKMNEDNRTKMANSADEKLSGAQERVNEVRMRVARRGKTGELANWMQADFLVPAQAILDDWKALEKSLRRDTFYEPVSLEELTQVVRGLGFSHVGHFYKCPNGHVFVIGECGGAVHTAVCAECGEAIGGSGHRLLSSNQPVRELEEIARATGSEPSPWPWAVRV</sequence>
<dbReference type="Pfam" id="PF20173">
    <property type="entry name" value="ZnF_RZ-type"/>
    <property type="match status" value="1"/>
</dbReference>
<comment type="subcellular location">
    <subcellularLocation>
        <location evidence="1">Cytoplasm</location>
    </subcellularLocation>
</comment>